<organism evidence="2 3">
    <name type="scientific">Pleurodeles waltl</name>
    <name type="common">Iberian ribbed newt</name>
    <dbReference type="NCBI Taxonomy" id="8319"/>
    <lineage>
        <taxon>Eukaryota</taxon>
        <taxon>Metazoa</taxon>
        <taxon>Chordata</taxon>
        <taxon>Craniata</taxon>
        <taxon>Vertebrata</taxon>
        <taxon>Euteleostomi</taxon>
        <taxon>Amphibia</taxon>
        <taxon>Batrachia</taxon>
        <taxon>Caudata</taxon>
        <taxon>Salamandroidea</taxon>
        <taxon>Salamandridae</taxon>
        <taxon>Pleurodelinae</taxon>
        <taxon>Pleurodeles</taxon>
    </lineage>
</organism>
<gene>
    <name evidence="2" type="ORF">NDU88_007029</name>
</gene>
<evidence type="ECO:0000313" key="3">
    <source>
        <dbReference type="Proteomes" id="UP001066276"/>
    </source>
</evidence>
<dbReference type="AlphaFoldDB" id="A0AAV7U034"/>
<sequence>MTSNAVTAAPVRVGGTLCPYLAARERRSSQPPAPPNAPRAPPAQLQVPDARGEAGPRPREDDSPAAGANTVGRRSFPAS</sequence>
<feature type="compositionally biased region" description="Basic and acidic residues" evidence="1">
    <location>
        <begin position="50"/>
        <end position="62"/>
    </location>
</feature>
<keyword evidence="3" id="KW-1185">Reference proteome</keyword>
<accession>A0AAV7U034</accession>
<name>A0AAV7U034_PLEWA</name>
<evidence type="ECO:0000256" key="1">
    <source>
        <dbReference type="SAM" id="MobiDB-lite"/>
    </source>
</evidence>
<feature type="region of interest" description="Disordered" evidence="1">
    <location>
        <begin position="22"/>
        <end position="79"/>
    </location>
</feature>
<evidence type="ECO:0000313" key="2">
    <source>
        <dbReference type="EMBL" id="KAJ1181830.1"/>
    </source>
</evidence>
<reference evidence="2" key="1">
    <citation type="journal article" date="2022" name="bioRxiv">
        <title>Sequencing and chromosome-scale assembly of the giantPleurodeles waltlgenome.</title>
        <authorList>
            <person name="Brown T."/>
            <person name="Elewa A."/>
            <person name="Iarovenko S."/>
            <person name="Subramanian E."/>
            <person name="Araus A.J."/>
            <person name="Petzold A."/>
            <person name="Susuki M."/>
            <person name="Suzuki K.-i.T."/>
            <person name="Hayashi T."/>
            <person name="Toyoda A."/>
            <person name="Oliveira C."/>
            <person name="Osipova E."/>
            <person name="Leigh N.D."/>
            <person name="Simon A."/>
            <person name="Yun M.H."/>
        </authorList>
    </citation>
    <scope>NUCLEOTIDE SEQUENCE</scope>
    <source>
        <strain evidence="2">20211129_DDA</strain>
        <tissue evidence="2">Liver</tissue>
    </source>
</reference>
<dbReference type="EMBL" id="JANPWB010000006">
    <property type="protein sequence ID" value="KAJ1181830.1"/>
    <property type="molecule type" value="Genomic_DNA"/>
</dbReference>
<dbReference type="Proteomes" id="UP001066276">
    <property type="component" value="Chromosome 3_2"/>
</dbReference>
<proteinExistence type="predicted"/>
<protein>
    <submittedName>
        <fullName evidence="2">Uncharacterized protein</fullName>
    </submittedName>
</protein>
<feature type="compositionally biased region" description="Pro residues" evidence="1">
    <location>
        <begin position="31"/>
        <end position="41"/>
    </location>
</feature>
<comment type="caution">
    <text evidence="2">The sequence shown here is derived from an EMBL/GenBank/DDBJ whole genome shotgun (WGS) entry which is preliminary data.</text>
</comment>